<dbReference type="RefSeq" id="WP_093215809.1">
    <property type="nucleotide sequence ID" value="NZ_FNFL01000005.1"/>
</dbReference>
<dbReference type="EMBL" id="FNFL01000005">
    <property type="protein sequence ID" value="SDK38396.1"/>
    <property type="molecule type" value="Genomic_DNA"/>
</dbReference>
<dbReference type="Pfam" id="PF00583">
    <property type="entry name" value="Acetyltransf_1"/>
    <property type="match status" value="1"/>
</dbReference>
<dbReference type="GO" id="GO:0005737">
    <property type="term" value="C:cytoplasm"/>
    <property type="evidence" value="ECO:0007669"/>
    <property type="project" value="UniProtKB-SubCell"/>
</dbReference>
<keyword evidence="8" id="KW-1185">Reference proteome</keyword>
<evidence type="ECO:0000256" key="3">
    <source>
        <dbReference type="ARBA" id="ARBA00022679"/>
    </source>
</evidence>
<dbReference type="InterPro" id="IPR006464">
    <property type="entry name" value="AcTrfase_RimI/Ard1"/>
</dbReference>
<evidence type="ECO:0000259" key="6">
    <source>
        <dbReference type="PROSITE" id="PS51186"/>
    </source>
</evidence>
<reference evidence="7 8" key="1">
    <citation type="submission" date="2016-10" db="EMBL/GenBank/DDBJ databases">
        <authorList>
            <person name="de Groot N.N."/>
        </authorList>
    </citation>
    <scope>NUCLEOTIDE SEQUENCE [LARGE SCALE GENOMIC DNA]</scope>
    <source>
        <strain evidence="7 8">CGMCC 1.6502</strain>
    </source>
</reference>
<keyword evidence="2 5" id="KW-0963">Cytoplasm</keyword>
<dbReference type="PANTHER" id="PTHR43420">
    <property type="entry name" value="ACETYLTRANSFERASE"/>
    <property type="match status" value="1"/>
</dbReference>
<feature type="domain" description="N-acetyltransferase" evidence="6">
    <location>
        <begin position="4"/>
        <end position="148"/>
    </location>
</feature>
<keyword evidence="3 7" id="KW-0808">Transferase</keyword>
<organism evidence="7 8">
    <name type="scientific">Sediminibacillus albus</name>
    <dbReference type="NCBI Taxonomy" id="407036"/>
    <lineage>
        <taxon>Bacteria</taxon>
        <taxon>Bacillati</taxon>
        <taxon>Bacillota</taxon>
        <taxon>Bacilli</taxon>
        <taxon>Bacillales</taxon>
        <taxon>Bacillaceae</taxon>
        <taxon>Sediminibacillus</taxon>
    </lineage>
</organism>
<dbReference type="EC" id="2.3.1.266" evidence="5"/>
<dbReference type="InterPro" id="IPR050680">
    <property type="entry name" value="YpeA/RimI_acetyltransf"/>
</dbReference>
<dbReference type="STRING" id="407036.SAMN05216243_3002"/>
<evidence type="ECO:0000256" key="1">
    <source>
        <dbReference type="ARBA" id="ARBA00005395"/>
    </source>
</evidence>
<comment type="similarity">
    <text evidence="1 5">Belongs to the acetyltransferase family. RimI subfamily.</text>
</comment>
<dbReference type="InterPro" id="IPR016181">
    <property type="entry name" value="Acyl_CoA_acyltransferase"/>
</dbReference>
<dbReference type="CDD" id="cd04301">
    <property type="entry name" value="NAT_SF"/>
    <property type="match status" value="1"/>
</dbReference>
<evidence type="ECO:0000256" key="5">
    <source>
        <dbReference type="RuleBase" id="RU363094"/>
    </source>
</evidence>
<comment type="function">
    <text evidence="5">Acetylates the N-terminal alanine of ribosomal protein bS18.</text>
</comment>
<dbReference type="SUPFAM" id="SSF55729">
    <property type="entry name" value="Acyl-CoA N-acyltransferases (Nat)"/>
    <property type="match status" value="1"/>
</dbReference>
<sequence>MSDTIIRQMRVEDIDQVMQVEAVSFGTPWTRDIFLNELNENPYAIYFVMEKAGVVIGYCGLWVIIDEAQITNIAILPEYRGRKFGKALFHFVMNQAIALGAGQLSLEVRVSNIPAQNMYKKFGLVPGGIRKNYYTDNYEDALVMWVKL</sequence>
<dbReference type="OrthoDB" id="9794566at2"/>
<protein>
    <recommendedName>
        <fullName evidence="5">[Ribosomal protein bS18]-alanine N-acetyltransferase</fullName>
        <ecNumber evidence="5">2.3.1.266</ecNumber>
    </recommendedName>
</protein>
<dbReference type="InterPro" id="IPR000182">
    <property type="entry name" value="GNAT_dom"/>
</dbReference>
<gene>
    <name evidence="7" type="ORF">SAMN05216243_3002</name>
</gene>
<keyword evidence="4" id="KW-0012">Acyltransferase</keyword>
<comment type="subcellular location">
    <subcellularLocation>
        <location evidence="5">Cytoplasm</location>
    </subcellularLocation>
</comment>
<proteinExistence type="inferred from homology"/>
<dbReference type="GO" id="GO:0008999">
    <property type="term" value="F:protein-N-terminal-alanine acetyltransferase activity"/>
    <property type="evidence" value="ECO:0007669"/>
    <property type="project" value="UniProtKB-EC"/>
</dbReference>
<dbReference type="AlphaFoldDB" id="A0A1G9BFT2"/>
<name>A0A1G9BFT2_9BACI</name>
<dbReference type="Proteomes" id="UP000198694">
    <property type="component" value="Unassembled WGS sequence"/>
</dbReference>
<dbReference type="PANTHER" id="PTHR43420:SF44">
    <property type="entry name" value="ACETYLTRANSFERASE YPEA"/>
    <property type="match status" value="1"/>
</dbReference>
<evidence type="ECO:0000313" key="7">
    <source>
        <dbReference type="EMBL" id="SDK38396.1"/>
    </source>
</evidence>
<comment type="catalytic activity">
    <reaction evidence="5">
        <text>N-terminal L-alanyl-[ribosomal protein bS18] + acetyl-CoA = N-terminal N(alpha)-acetyl-L-alanyl-[ribosomal protein bS18] + CoA + H(+)</text>
        <dbReference type="Rhea" id="RHEA:43756"/>
        <dbReference type="Rhea" id="RHEA-COMP:10676"/>
        <dbReference type="Rhea" id="RHEA-COMP:10677"/>
        <dbReference type="ChEBI" id="CHEBI:15378"/>
        <dbReference type="ChEBI" id="CHEBI:57287"/>
        <dbReference type="ChEBI" id="CHEBI:57288"/>
        <dbReference type="ChEBI" id="CHEBI:64718"/>
        <dbReference type="ChEBI" id="CHEBI:83683"/>
        <dbReference type="EC" id="2.3.1.266"/>
    </reaction>
</comment>
<evidence type="ECO:0000313" key="8">
    <source>
        <dbReference type="Proteomes" id="UP000198694"/>
    </source>
</evidence>
<accession>A0A1G9BFT2</accession>
<dbReference type="Gene3D" id="3.40.630.30">
    <property type="match status" value="1"/>
</dbReference>
<evidence type="ECO:0000256" key="4">
    <source>
        <dbReference type="ARBA" id="ARBA00023315"/>
    </source>
</evidence>
<evidence type="ECO:0000256" key="2">
    <source>
        <dbReference type="ARBA" id="ARBA00022490"/>
    </source>
</evidence>
<dbReference type="NCBIfam" id="TIGR01575">
    <property type="entry name" value="rimI"/>
    <property type="match status" value="1"/>
</dbReference>
<dbReference type="PROSITE" id="PS51186">
    <property type="entry name" value="GNAT"/>
    <property type="match status" value="1"/>
</dbReference>